<dbReference type="PANTHER" id="PTHR43586">
    <property type="entry name" value="CYSTEINE DESULFURASE"/>
    <property type="match status" value="1"/>
</dbReference>
<protein>
    <recommendedName>
        <fullName evidence="3">Probable hercynylcysteine sulfoxide lyase</fullName>
        <ecNumber evidence="3">4.4.-.-</ecNumber>
    </recommendedName>
</protein>
<dbReference type="SUPFAM" id="SSF53383">
    <property type="entry name" value="PLP-dependent transferases"/>
    <property type="match status" value="1"/>
</dbReference>
<feature type="modified residue" description="N6-(pyridoxal phosphate)lysine" evidence="3">
    <location>
        <position position="229"/>
    </location>
</feature>
<dbReference type="InterPro" id="IPR020578">
    <property type="entry name" value="Aminotrans_V_PyrdxlP_BS"/>
</dbReference>
<dbReference type="InterPro" id="IPR000192">
    <property type="entry name" value="Aminotrans_V_dom"/>
</dbReference>
<evidence type="ECO:0000256" key="1">
    <source>
        <dbReference type="ARBA" id="ARBA00001933"/>
    </source>
</evidence>
<accession>A0ABP9JVN8</accession>
<organism evidence="6 7">
    <name type="scientific">Nocardia callitridis</name>
    <dbReference type="NCBI Taxonomy" id="648753"/>
    <lineage>
        <taxon>Bacteria</taxon>
        <taxon>Bacillati</taxon>
        <taxon>Actinomycetota</taxon>
        <taxon>Actinomycetes</taxon>
        <taxon>Mycobacteriales</taxon>
        <taxon>Nocardiaceae</taxon>
        <taxon>Nocardia</taxon>
    </lineage>
</organism>
<comment type="catalytic activity">
    <reaction evidence="3">
        <text>S-(hercyn-2-yl)-L-cysteine S-oxide + AH2 + H(+) = ergothioneine + pyruvate + A + NH4(+)</text>
        <dbReference type="Rhea" id="RHEA:42688"/>
        <dbReference type="ChEBI" id="CHEBI:13193"/>
        <dbReference type="ChEBI" id="CHEBI:15361"/>
        <dbReference type="ChEBI" id="CHEBI:15378"/>
        <dbReference type="ChEBI" id="CHEBI:17499"/>
        <dbReference type="ChEBI" id="CHEBI:28938"/>
        <dbReference type="ChEBI" id="CHEBI:82706"/>
        <dbReference type="ChEBI" id="CHEBI:134344"/>
    </reaction>
</comment>
<evidence type="ECO:0000259" key="5">
    <source>
        <dbReference type="Pfam" id="PF00266"/>
    </source>
</evidence>
<evidence type="ECO:0000313" key="7">
    <source>
        <dbReference type="Proteomes" id="UP001500603"/>
    </source>
</evidence>
<feature type="domain" description="Aminotransferase class V" evidence="5">
    <location>
        <begin position="35"/>
        <end position="399"/>
    </location>
</feature>
<keyword evidence="3" id="KW-0456">Lyase</keyword>
<dbReference type="Gene3D" id="3.40.640.10">
    <property type="entry name" value="Type I PLP-dependent aspartate aminotransferase-like (Major domain)"/>
    <property type="match status" value="1"/>
</dbReference>
<dbReference type="EC" id="4.4.-.-" evidence="3"/>
<evidence type="ECO:0000313" key="6">
    <source>
        <dbReference type="EMBL" id="GAA5043253.1"/>
    </source>
</evidence>
<keyword evidence="6" id="KW-0032">Aminotransferase</keyword>
<gene>
    <name evidence="3" type="primary">egtE</name>
    <name evidence="6" type="ORF">GCM10023318_04510</name>
</gene>
<comment type="similarity">
    <text evidence="3">Belongs to the class-V pyridoxal-phosphate-dependent aminotransferase family. EgtE subfamily.</text>
</comment>
<comment type="function">
    <text evidence="3">Probably catalyzes the conversion of hercynylcysteine sulfoxide to ergothioneine.</text>
</comment>
<dbReference type="Pfam" id="PF00266">
    <property type="entry name" value="Aminotran_5"/>
    <property type="match status" value="1"/>
</dbReference>
<dbReference type="InterPro" id="IPR015424">
    <property type="entry name" value="PyrdxlP-dep_Trfase"/>
</dbReference>
<dbReference type="GO" id="GO:0008483">
    <property type="term" value="F:transaminase activity"/>
    <property type="evidence" value="ECO:0007669"/>
    <property type="project" value="UniProtKB-KW"/>
</dbReference>
<dbReference type="InterPro" id="IPR015422">
    <property type="entry name" value="PyrdxlP-dep_Trfase_small"/>
</dbReference>
<dbReference type="PROSITE" id="PS00595">
    <property type="entry name" value="AA_TRANSFER_CLASS_5"/>
    <property type="match status" value="1"/>
</dbReference>
<evidence type="ECO:0000256" key="4">
    <source>
        <dbReference type="RuleBase" id="RU004504"/>
    </source>
</evidence>
<reference evidence="7" key="1">
    <citation type="journal article" date="2019" name="Int. J. Syst. Evol. Microbiol.">
        <title>The Global Catalogue of Microorganisms (GCM) 10K type strain sequencing project: providing services to taxonomists for standard genome sequencing and annotation.</title>
        <authorList>
            <consortium name="The Broad Institute Genomics Platform"/>
            <consortium name="The Broad Institute Genome Sequencing Center for Infectious Disease"/>
            <person name="Wu L."/>
            <person name="Ma J."/>
        </authorList>
    </citation>
    <scope>NUCLEOTIDE SEQUENCE [LARGE SCALE GENOMIC DNA]</scope>
    <source>
        <strain evidence="7">JCM 18298</strain>
    </source>
</reference>
<keyword evidence="2 3" id="KW-0663">Pyridoxal phosphate</keyword>
<comment type="cofactor">
    <cofactor evidence="1 3 4">
        <name>pyridoxal 5'-phosphate</name>
        <dbReference type="ChEBI" id="CHEBI:597326"/>
    </cofactor>
</comment>
<dbReference type="HAMAP" id="MF_02038">
    <property type="entry name" value="EgtE"/>
    <property type="match status" value="1"/>
</dbReference>
<dbReference type="PANTHER" id="PTHR43586:SF24">
    <property type="entry name" value="BLR4730 PROTEIN"/>
    <property type="match status" value="1"/>
</dbReference>
<comment type="caution">
    <text evidence="6">The sequence shown here is derived from an EMBL/GenBank/DDBJ whole genome shotgun (WGS) entry which is preliminary data.</text>
</comment>
<keyword evidence="6" id="KW-0808">Transferase</keyword>
<keyword evidence="7" id="KW-1185">Reference proteome</keyword>
<sequence>MKQFHGPDRVATMLDNDLIRADTPGCARDDESVTVFLDSAGSSLPPRIVTDTVIAHLLRESQVGGYRAATERLDDRARVRTEIAALINAAPSTLALSDSASRSWADFFYSVPLSAGDRILISGSDYASNAIAALQRARATGASVEPIPSDSSGQIDLEALRAMVDERVKLVSLLHVPTNGGLINPAREATQIAHSVGALVLLDACQSIGQISIDVTELGVDALSATGRKWLRGPRGTGFLYLRRELAESLEPTRLDLHGARWSGPDRYQLAEDATRFEFWEHDVAARLGLGAAVRYLLDLGPQNVFDAIAERAAHLRAALPKLPRVTVRDIGTRHSGIVSFTVDGVEPMAVRERLAEQGITVTVSHASSTLLDMTDRGLPAVVRASPHCFVSYPELDRFVAAVAAL</sequence>
<dbReference type="Gene3D" id="3.90.1150.10">
    <property type="entry name" value="Aspartate Aminotransferase, domain 1"/>
    <property type="match status" value="1"/>
</dbReference>
<dbReference type="EMBL" id="BAABJM010000001">
    <property type="protein sequence ID" value="GAA5043253.1"/>
    <property type="molecule type" value="Genomic_DNA"/>
</dbReference>
<comment type="pathway">
    <text evidence="3">Amino-acid biosynthesis; ergothioneine biosynthesis.</text>
</comment>
<dbReference type="Proteomes" id="UP001500603">
    <property type="component" value="Unassembled WGS sequence"/>
</dbReference>
<dbReference type="InterPro" id="IPR015421">
    <property type="entry name" value="PyrdxlP-dep_Trfase_major"/>
</dbReference>
<evidence type="ECO:0000256" key="3">
    <source>
        <dbReference type="HAMAP-Rule" id="MF_02038"/>
    </source>
</evidence>
<evidence type="ECO:0000256" key="2">
    <source>
        <dbReference type="ARBA" id="ARBA00022898"/>
    </source>
</evidence>
<dbReference type="InterPro" id="IPR027563">
    <property type="entry name" value="EgtE"/>
</dbReference>
<name>A0ABP9JVN8_9NOCA</name>
<proteinExistence type="inferred from homology"/>